<reference evidence="3 4" key="1">
    <citation type="submission" date="2018-12" db="EMBL/GenBank/DDBJ databases">
        <title>Characterization of a novel siphovirus infacting Bacillus anthracis.</title>
        <authorList>
            <person name="Hu X."/>
            <person name="Wan X."/>
            <person name="Geng P."/>
            <person name="Yuan Z."/>
        </authorList>
    </citation>
    <scope>NUCLEOTIDE SEQUENCE [LARGE SCALE GENOMIC DNA]</scope>
</reference>
<accession>A0A3T0IHX6</accession>
<evidence type="ECO:0000256" key="1">
    <source>
        <dbReference type="SAM" id="MobiDB-lite"/>
    </source>
</evidence>
<keyword evidence="4" id="KW-1185">Reference proteome</keyword>
<feature type="transmembrane region" description="Helical" evidence="2">
    <location>
        <begin position="6"/>
        <end position="28"/>
    </location>
</feature>
<name>A0A3T0IHX6_9CAUD</name>
<sequence length="114" mass="13091">MTDSMIEGLIGLASIFGLCMVVIASGWYSRTESEKKEVQDKERLKRVRAETNQYLKEQGYKPKIKIEVKDSTQSSFSPKRKTTVHTTKSSTNNRSNNDDYHRTMEIIRNSNLGE</sequence>
<dbReference type="EMBL" id="MK288021">
    <property type="protein sequence ID" value="AZU98997.1"/>
    <property type="molecule type" value="Genomic_DNA"/>
</dbReference>
<keyword evidence="2" id="KW-1133">Transmembrane helix</keyword>
<gene>
    <name evidence="3" type="ORF">pW2_204</name>
</gene>
<evidence type="ECO:0000313" key="3">
    <source>
        <dbReference type="EMBL" id="AZU98997.1"/>
    </source>
</evidence>
<evidence type="ECO:0000256" key="2">
    <source>
        <dbReference type="SAM" id="Phobius"/>
    </source>
</evidence>
<evidence type="ECO:0000313" key="4">
    <source>
        <dbReference type="Proteomes" id="UP000287896"/>
    </source>
</evidence>
<protein>
    <submittedName>
        <fullName evidence="3">Uncharacterized protein</fullName>
    </submittedName>
</protein>
<feature type="compositionally biased region" description="Basic and acidic residues" evidence="1">
    <location>
        <begin position="96"/>
        <end position="105"/>
    </location>
</feature>
<organism evidence="3 4">
    <name type="scientific">Bacillus phage pW2</name>
    <dbReference type="NCBI Taxonomy" id="2500559"/>
    <lineage>
        <taxon>Viruses</taxon>
        <taxon>Duplodnaviria</taxon>
        <taxon>Heunggongvirae</taxon>
        <taxon>Uroviricota</taxon>
        <taxon>Caudoviricetes</taxon>
        <taxon>Joanripponvirinae</taxon>
        <taxon>Sophritavirus</taxon>
        <taxon>Sophritavirus pW2</taxon>
    </lineage>
</organism>
<dbReference type="Proteomes" id="UP000287896">
    <property type="component" value="Segment"/>
</dbReference>
<keyword evidence="2" id="KW-0812">Transmembrane</keyword>
<feature type="compositionally biased region" description="Low complexity" evidence="1">
    <location>
        <begin position="86"/>
        <end position="95"/>
    </location>
</feature>
<proteinExistence type="predicted"/>
<keyword evidence="2" id="KW-0472">Membrane</keyword>
<feature type="region of interest" description="Disordered" evidence="1">
    <location>
        <begin position="69"/>
        <end position="114"/>
    </location>
</feature>